<feature type="transmembrane region" description="Helical" evidence="12">
    <location>
        <begin position="77"/>
        <end position="96"/>
    </location>
</feature>
<dbReference type="GO" id="GO:0005886">
    <property type="term" value="C:plasma membrane"/>
    <property type="evidence" value="ECO:0007669"/>
    <property type="project" value="UniProtKB-SubCell"/>
</dbReference>
<evidence type="ECO:0000256" key="9">
    <source>
        <dbReference type="ARBA" id="ARBA00022989"/>
    </source>
</evidence>
<comment type="similarity">
    <text evidence="12">Belongs to the ArnF family.</text>
</comment>
<keyword evidence="14" id="KW-1185">Reference proteome</keyword>
<keyword evidence="2 12" id="KW-0813">Transport</keyword>
<dbReference type="RefSeq" id="WP_038022051.1">
    <property type="nucleotide sequence ID" value="NZ_JPKR02000003.1"/>
</dbReference>
<evidence type="ECO:0000256" key="2">
    <source>
        <dbReference type="ARBA" id="ARBA00022448"/>
    </source>
</evidence>
<evidence type="ECO:0000256" key="5">
    <source>
        <dbReference type="ARBA" id="ARBA00022519"/>
    </source>
</evidence>
<evidence type="ECO:0000256" key="3">
    <source>
        <dbReference type="ARBA" id="ARBA00022475"/>
    </source>
</evidence>
<reference evidence="13" key="1">
    <citation type="submission" date="2014-12" db="EMBL/GenBank/DDBJ databases">
        <title>The draft genome of the Tatumella morbirosei type strain, LMG23360T isolated from pineapple rot.</title>
        <authorList>
            <person name="Smits T.H."/>
            <person name="Palmer M."/>
            <person name="Venter S.N."/>
            <person name="Duffy B."/>
            <person name="Steenkamp E.T."/>
            <person name="Chan W.Y."/>
            <person name="Coutinho T.A."/>
            <person name="Coetzee M.P."/>
            <person name="De Maayer P."/>
        </authorList>
    </citation>
    <scope>NUCLEOTIDE SEQUENCE [LARGE SCALE GENOMIC DNA]</scope>
    <source>
        <strain evidence="13">LMG 23360</strain>
    </source>
</reference>
<evidence type="ECO:0000256" key="12">
    <source>
        <dbReference type="HAMAP-Rule" id="MF_00538"/>
    </source>
</evidence>
<comment type="subcellular location">
    <subcellularLocation>
        <location evidence="12">Cell inner membrane</location>
        <topology evidence="12">Multi-pass membrane protein</topology>
    </subcellularLocation>
    <subcellularLocation>
        <location evidence="1">Cell membrane</location>
        <topology evidence="1">Multi-pass membrane protein</topology>
    </subcellularLocation>
</comment>
<dbReference type="GO" id="GO:1901505">
    <property type="term" value="F:carbohydrate derivative transmembrane transporter activity"/>
    <property type="evidence" value="ECO:0007669"/>
    <property type="project" value="InterPro"/>
</dbReference>
<dbReference type="PANTHER" id="PTHR30561:SF9">
    <property type="entry name" value="4-AMINO-4-DEOXY-L-ARABINOSE-PHOSPHOUNDECAPRENOL FLIPPASE SUBUNIT ARNF-RELATED"/>
    <property type="match status" value="1"/>
</dbReference>
<evidence type="ECO:0000256" key="4">
    <source>
        <dbReference type="ARBA" id="ARBA00022516"/>
    </source>
</evidence>
<evidence type="ECO:0000313" key="14">
    <source>
        <dbReference type="Proteomes" id="UP000029577"/>
    </source>
</evidence>
<keyword evidence="3 12" id="KW-1003">Cell membrane</keyword>
<dbReference type="SUPFAM" id="SSF103481">
    <property type="entry name" value="Multidrug resistance efflux transporter EmrE"/>
    <property type="match status" value="1"/>
</dbReference>
<dbReference type="InterPro" id="IPR022832">
    <property type="entry name" value="Flippase_ArnF"/>
</dbReference>
<dbReference type="STRING" id="642227.HA49_17075"/>
<organism evidence="13 14">
    <name type="scientific">Tatumella morbirosei</name>
    <dbReference type="NCBI Taxonomy" id="642227"/>
    <lineage>
        <taxon>Bacteria</taxon>
        <taxon>Pseudomonadati</taxon>
        <taxon>Pseudomonadota</taxon>
        <taxon>Gammaproteobacteria</taxon>
        <taxon>Enterobacterales</taxon>
        <taxon>Erwiniaceae</taxon>
        <taxon>Tatumella</taxon>
    </lineage>
</organism>
<dbReference type="Proteomes" id="UP000029577">
    <property type="component" value="Unassembled WGS sequence"/>
</dbReference>
<comment type="subunit">
    <text evidence="12">Heterodimer of ArnE and ArnF.</text>
</comment>
<gene>
    <name evidence="12" type="primary">arnF</name>
    <name evidence="13" type="ORF">HA49_17075</name>
</gene>
<dbReference type="AlphaFoldDB" id="A0A095UDB7"/>
<evidence type="ECO:0000313" key="13">
    <source>
        <dbReference type="EMBL" id="KGD72428.1"/>
    </source>
</evidence>
<dbReference type="UniPathway" id="UPA00030"/>
<dbReference type="eggNOG" id="COG2076">
    <property type="taxonomic scope" value="Bacteria"/>
</dbReference>
<keyword evidence="9 12" id="KW-1133">Transmembrane helix</keyword>
<dbReference type="OrthoDB" id="5592809at2"/>
<keyword evidence="10 12" id="KW-0443">Lipid metabolism</keyword>
<dbReference type="NCBIfam" id="NF002816">
    <property type="entry name" value="PRK02971.1-2"/>
    <property type="match status" value="1"/>
</dbReference>
<protein>
    <recommendedName>
        <fullName evidence="12">Probable 4-amino-4-deoxy-L-arabinose-phosphoundecaprenol flippase subunit ArnF</fullName>
        <shortName evidence="12">L-Ara4N-phosphoundecaprenol flippase subunit ArnF</shortName>
    </recommendedName>
    <alternativeName>
        <fullName evidence="12">Undecaprenyl phosphate-aminoarabinose flippase subunit ArnF</fullName>
    </alternativeName>
</protein>
<feature type="transmembrane region" description="Helical" evidence="12">
    <location>
        <begin position="50"/>
        <end position="68"/>
    </location>
</feature>
<sequence length="126" mass="13273">MGYIPAIFSVLLVSFAQVAMKYAMSRSPASAGIADIICELAGHPADAGWLLAGLAGYALSMGCWFLALKRLPLSKAYALLSLSYIIVWAAAVTLGFRGERFSLTTLAGILSVICGVILVCMPSAKR</sequence>
<dbReference type="HAMAP" id="MF_00538">
    <property type="entry name" value="Flippase_ArnF"/>
    <property type="match status" value="1"/>
</dbReference>
<keyword evidence="6 12" id="KW-0441">Lipid A biosynthesis</keyword>
<name>A0A095UDB7_9GAMM</name>
<keyword evidence="8 12" id="KW-0448">Lipopolysaccharide biosynthesis</keyword>
<dbReference type="PANTHER" id="PTHR30561">
    <property type="entry name" value="SMR FAMILY PROTON-DEPENDENT DRUG EFFLUX TRANSPORTER SUGE"/>
    <property type="match status" value="1"/>
</dbReference>
<evidence type="ECO:0000256" key="1">
    <source>
        <dbReference type="ARBA" id="ARBA00004651"/>
    </source>
</evidence>
<comment type="function">
    <text evidence="12">Translocates 4-amino-4-deoxy-L-arabinose-phosphoundecaprenol (alpha-L-Ara4N-phosphoundecaprenol) from the cytoplasmic to the periplasmic side of the inner membrane.</text>
</comment>
<accession>A0A095UDB7</accession>
<keyword evidence="4 12" id="KW-0444">Lipid biosynthesis</keyword>
<comment type="caution">
    <text evidence="12">Lacks conserved residue(s) required for the propagation of feature annotation.</text>
</comment>
<dbReference type="EMBL" id="JPKR02000003">
    <property type="protein sequence ID" value="KGD72428.1"/>
    <property type="molecule type" value="Genomic_DNA"/>
</dbReference>
<dbReference type="Gene3D" id="1.10.3730.20">
    <property type="match status" value="1"/>
</dbReference>
<feature type="transmembrane region" description="Helical" evidence="12">
    <location>
        <begin position="102"/>
        <end position="121"/>
    </location>
</feature>
<evidence type="ECO:0000256" key="8">
    <source>
        <dbReference type="ARBA" id="ARBA00022985"/>
    </source>
</evidence>
<dbReference type="GO" id="GO:0009103">
    <property type="term" value="P:lipopolysaccharide biosynthetic process"/>
    <property type="evidence" value="ECO:0007669"/>
    <property type="project" value="UniProtKB-UniRule"/>
</dbReference>
<dbReference type="GO" id="GO:0009245">
    <property type="term" value="P:lipid A biosynthetic process"/>
    <property type="evidence" value="ECO:0007669"/>
    <property type="project" value="UniProtKB-UniRule"/>
</dbReference>
<evidence type="ECO:0000256" key="7">
    <source>
        <dbReference type="ARBA" id="ARBA00022692"/>
    </source>
</evidence>
<evidence type="ECO:0000256" key="10">
    <source>
        <dbReference type="ARBA" id="ARBA00023098"/>
    </source>
</evidence>
<comment type="caution">
    <text evidence="13">The sequence shown here is derived from an EMBL/GenBank/DDBJ whole genome shotgun (WGS) entry which is preliminary data.</text>
</comment>
<keyword evidence="7 12" id="KW-0812">Transmembrane</keyword>
<proteinExistence type="inferred from homology"/>
<keyword evidence="5 12" id="KW-0997">Cell inner membrane</keyword>
<evidence type="ECO:0000256" key="6">
    <source>
        <dbReference type="ARBA" id="ARBA00022556"/>
    </source>
</evidence>
<dbReference type="InterPro" id="IPR037185">
    <property type="entry name" value="EmrE-like"/>
</dbReference>
<keyword evidence="11 12" id="KW-0472">Membrane</keyword>
<dbReference type="InterPro" id="IPR000390">
    <property type="entry name" value="Small_drug/metabolite_transptr"/>
</dbReference>
<evidence type="ECO:0000256" key="11">
    <source>
        <dbReference type="ARBA" id="ARBA00023136"/>
    </source>
</evidence>
<comment type="pathway">
    <text evidence="12">Bacterial outer membrane biogenesis; lipopolysaccharide biosynthesis.</text>
</comment>